<gene>
    <name evidence="7" type="primary">rpsT</name>
    <name evidence="9" type="ORF">A2934_02205</name>
</gene>
<dbReference type="Proteomes" id="UP000177982">
    <property type="component" value="Unassembled WGS sequence"/>
</dbReference>
<comment type="function">
    <text evidence="7">Binds directly to 16S ribosomal RNA.</text>
</comment>
<evidence type="ECO:0000256" key="6">
    <source>
        <dbReference type="ARBA" id="ARBA00035136"/>
    </source>
</evidence>
<keyword evidence="3 7" id="KW-0694">RNA-binding</keyword>
<feature type="compositionally biased region" description="Basic residues" evidence="8">
    <location>
        <begin position="1"/>
        <end position="16"/>
    </location>
</feature>
<dbReference type="GO" id="GO:0070181">
    <property type="term" value="F:small ribosomal subunit rRNA binding"/>
    <property type="evidence" value="ECO:0007669"/>
    <property type="project" value="TreeGrafter"/>
</dbReference>
<dbReference type="Gene3D" id="1.20.58.110">
    <property type="entry name" value="Ribosomal protein S20"/>
    <property type="match status" value="1"/>
</dbReference>
<keyword evidence="2 7" id="KW-0699">rRNA-binding</keyword>
<protein>
    <recommendedName>
        <fullName evidence="6 7">Small ribosomal subunit protein bS20</fullName>
    </recommendedName>
</protein>
<dbReference type="Pfam" id="PF01649">
    <property type="entry name" value="Ribosomal_S20p"/>
    <property type="match status" value="1"/>
</dbReference>
<dbReference type="InterPro" id="IPR036510">
    <property type="entry name" value="Ribosomal_bS20_sf"/>
</dbReference>
<dbReference type="GO" id="GO:0003735">
    <property type="term" value="F:structural constituent of ribosome"/>
    <property type="evidence" value="ECO:0007669"/>
    <property type="project" value="InterPro"/>
</dbReference>
<evidence type="ECO:0000313" key="10">
    <source>
        <dbReference type="Proteomes" id="UP000177982"/>
    </source>
</evidence>
<reference evidence="9 10" key="1">
    <citation type="journal article" date="2016" name="Nat. Commun.">
        <title>Thousands of microbial genomes shed light on interconnected biogeochemical processes in an aquifer system.</title>
        <authorList>
            <person name="Anantharaman K."/>
            <person name="Brown C.T."/>
            <person name="Hug L.A."/>
            <person name="Sharon I."/>
            <person name="Castelle C.J."/>
            <person name="Probst A.J."/>
            <person name="Thomas B.C."/>
            <person name="Singh A."/>
            <person name="Wilkins M.J."/>
            <person name="Karaoz U."/>
            <person name="Brodie E.L."/>
            <person name="Williams K.H."/>
            <person name="Hubbard S.S."/>
            <person name="Banfield J.F."/>
        </authorList>
    </citation>
    <scope>NUCLEOTIDE SEQUENCE [LARGE SCALE GENOMIC DNA]</scope>
</reference>
<evidence type="ECO:0000256" key="5">
    <source>
        <dbReference type="ARBA" id="ARBA00023274"/>
    </source>
</evidence>
<dbReference type="AlphaFoldDB" id="A0A1G2L8P5"/>
<evidence type="ECO:0000256" key="1">
    <source>
        <dbReference type="ARBA" id="ARBA00007634"/>
    </source>
</evidence>
<dbReference type="HAMAP" id="MF_00500">
    <property type="entry name" value="Ribosomal_bS20"/>
    <property type="match status" value="1"/>
</dbReference>
<accession>A0A1G2L8P5</accession>
<comment type="similarity">
    <text evidence="1 7">Belongs to the bacterial ribosomal protein bS20 family.</text>
</comment>
<evidence type="ECO:0000256" key="8">
    <source>
        <dbReference type="SAM" id="MobiDB-lite"/>
    </source>
</evidence>
<evidence type="ECO:0000256" key="2">
    <source>
        <dbReference type="ARBA" id="ARBA00022730"/>
    </source>
</evidence>
<dbReference type="GO" id="GO:0005829">
    <property type="term" value="C:cytosol"/>
    <property type="evidence" value="ECO:0007669"/>
    <property type="project" value="TreeGrafter"/>
</dbReference>
<dbReference type="InterPro" id="IPR002583">
    <property type="entry name" value="Ribosomal_bS20"/>
</dbReference>
<evidence type="ECO:0000313" key="9">
    <source>
        <dbReference type="EMBL" id="OHA07172.1"/>
    </source>
</evidence>
<dbReference type="EMBL" id="MHQO01000015">
    <property type="protein sequence ID" value="OHA07172.1"/>
    <property type="molecule type" value="Genomic_DNA"/>
</dbReference>
<feature type="region of interest" description="Disordered" evidence="8">
    <location>
        <begin position="1"/>
        <end position="22"/>
    </location>
</feature>
<proteinExistence type="inferred from homology"/>
<dbReference type="GO" id="GO:0006412">
    <property type="term" value="P:translation"/>
    <property type="evidence" value="ECO:0007669"/>
    <property type="project" value="UniProtKB-UniRule"/>
</dbReference>
<keyword evidence="4 7" id="KW-0689">Ribosomal protein</keyword>
<dbReference type="NCBIfam" id="TIGR00029">
    <property type="entry name" value="S20"/>
    <property type="match status" value="1"/>
</dbReference>
<sequence length="86" mass="9590">MPITRSAKKALRRSVKRRADNLKKSETARGIIRDIRKAAANKDKEGAKKLLPLLYKALDKAVKTGVIKKNASGRNKSRLTKLVHSL</sequence>
<name>A0A1G2L8P5_9BACT</name>
<keyword evidence="5 7" id="KW-0687">Ribonucleoprotein</keyword>
<evidence type="ECO:0000256" key="4">
    <source>
        <dbReference type="ARBA" id="ARBA00022980"/>
    </source>
</evidence>
<dbReference type="GO" id="GO:0015935">
    <property type="term" value="C:small ribosomal subunit"/>
    <property type="evidence" value="ECO:0007669"/>
    <property type="project" value="TreeGrafter"/>
</dbReference>
<dbReference type="PANTHER" id="PTHR33398">
    <property type="entry name" value="30S RIBOSOMAL PROTEIN S20"/>
    <property type="match status" value="1"/>
</dbReference>
<comment type="caution">
    <text evidence="9">The sequence shown here is derived from an EMBL/GenBank/DDBJ whole genome shotgun (WGS) entry which is preliminary data.</text>
</comment>
<evidence type="ECO:0000256" key="3">
    <source>
        <dbReference type="ARBA" id="ARBA00022884"/>
    </source>
</evidence>
<dbReference type="SUPFAM" id="SSF46992">
    <property type="entry name" value="Ribosomal protein S20"/>
    <property type="match status" value="1"/>
</dbReference>
<dbReference type="PANTHER" id="PTHR33398:SF1">
    <property type="entry name" value="SMALL RIBOSOMAL SUBUNIT PROTEIN BS20C"/>
    <property type="match status" value="1"/>
</dbReference>
<evidence type="ECO:0000256" key="7">
    <source>
        <dbReference type="HAMAP-Rule" id="MF_00500"/>
    </source>
</evidence>
<organism evidence="9 10">
    <name type="scientific">Candidatus Sungbacteria bacterium RIFCSPLOWO2_01_FULL_47_10</name>
    <dbReference type="NCBI Taxonomy" id="1802276"/>
    <lineage>
        <taxon>Bacteria</taxon>
        <taxon>Candidatus Sungiibacteriota</taxon>
    </lineage>
</organism>